<comment type="caution">
    <text evidence="2">The sequence shown here is derived from an EMBL/GenBank/DDBJ whole genome shotgun (WGS) entry which is preliminary data.</text>
</comment>
<proteinExistence type="predicted"/>
<dbReference type="Pfam" id="PF01547">
    <property type="entry name" value="SBP_bac_1"/>
    <property type="match status" value="1"/>
</dbReference>
<accession>A0A9X2CSZ1</accession>
<dbReference type="AlphaFoldDB" id="A0A9X2CSZ1"/>
<keyword evidence="1" id="KW-0732">Signal</keyword>
<evidence type="ECO:0000313" key="2">
    <source>
        <dbReference type="EMBL" id="MCL7747676.1"/>
    </source>
</evidence>
<protein>
    <submittedName>
        <fullName evidence="2">Extracellular solute-binding protein</fullName>
    </submittedName>
</protein>
<dbReference type="InterPro" id="IPR050490">
    <property type="entry name" value="Bact_solute-bd_prot1"/>
</dbReference>
<feature type="signal peptide" evidence="1">
    <location>
        <begin position="1"/>
        <end position="21"/>
    </location>
</feature>
<dbReference type="Proteomes" id="UP001139150">
    <property type="component" value="Unassembled WGS sequence"/>
</dbReference>
<organism evidence="2 3">
    <name type="scientific">Halalkalibacter alkaliphilus</name>
    <dbReference type="NCBI Taxonomy" id="2917993"/>
    <lineage>
        <taxon>Bacteria</taxon>
        <taxon>Bacillati</taxon>
        <taxon>Bacillota</taxon>
        <taxon>Bacilli</taxon>
        <taxon>Bacillales</taxon>
        <taxon>Bacillaceae</taxon>
        <taxon>Halalkalibacter</taxon>
    </lineage>
</organism>
<reference evidence="2" key="1">
    <citation type="submission" date="2022-02" db="EMBL/GenBank/DDBJ databases">
        <title>Halalkalibacter sp. nov. isolated from Lonar Lake, India.</title>
        <authorList>
            <person name="Joshi A."/>
            <person name="Thite S."/>
            <person name="Lodha T."/>
        </authorList>
    </citation>
    <scope>NUCLEOTIDE SEQUENCE</scope>
    <source>
        <strain evidence="2">MEB205</strain>
    </source>
</reference>
<dbReference type="RefSeq" id="WP_250096574.1">
    <property type="nucleotide sequence ID" value="NZ_JAKRYL010000010.1"/>
</dbReference>
<dbReference type="PROSITE" id="PS51257">
    <property type="entry name" value="PROKAR_LIPOPROTEIN"/>
    <property type="match status" value="1"/>
</dbReference>
<dbReference type="InterPro" id="IPR006059">
    <property type="entry name" value="SBP"/>
</dbReference>
<evidence type="ECO:0000313" key="3">
    <source>
        <dbReference type="Proteomes" id="UP001139150"/>
    </source>
</evidence>
<dbReference type="Gene3D" id="3.40.190.10">
    <property type="entry name" value="Periplasmic binding protein-like II"/>
    <property type="match status" value="2"/>
</dbReference>
<gene>
    <name evidence="2" type="ORF">MF646_11155</name>
</gene>
<evidence type="ECO:0000256" key="1">
    <source>
        <dbReference type="SAM" id="SignalP"/>
    </source>
</evidence>
<dbReference type="EMBL" id="JAKRYL010000010">
    <property type="protein sequence ID" value="MCL7747676.1"/>
    <property type="molecule type" value="Genomic_DNA"/>
</dbReference>
<dbReference type="SUPFAM" id="SSF53850">
    <property type="entry name" value="Periplasmic binding protein-like II"/>
    <property type="match status" value="1"/>
</dbReference>
<dbReference type="PANTHER" id="PTHR43649:SF14">
    <property type="entry name" value="BLR3389 PROTEIN"/>
    <property type="match status" value="1"/>
</dbReference>
<name>A0A9X2CSZ1_9BACI</name>
<sequence length="442" mass="49105">MKKLQLLVICFFMAVVVLGLAGCQQGGIESVTEEQGNQGDQSEQSQGDGEQVEINLWHFDPGARQEVYQEAIARFEEKNPNVTVNELLIPNDDYKQRVVVSMAGGNAPDVFTSWGGGWLEEFVDSGKVKDLTNEDIDYDSFVDVALANSTYDDKVYGLPLGIATYQFFYNKEIFAEHGLEVPETYDDLLNIIDVLKENDVYPIALANQPKWPGAFYLMYLTDRLGGENVFQDAYRRNGGGFDNEAYVQAGEYIQDLVDREAFNPGFNGVPYDSGQGRQLMYTGSAAMMLITTGFVNQVRDEFPEFEEKMGVFGFPAIESGSGDPTNIAAGVSPVWSISEDTEHPELTLELIKELTSVETAQGYLNKSGTPVAIKGVEVEDEFVQVFTDMINNANSIQFPYDQTLPPELGELHKDTTYELFGKSVTPEEAAEAMERKAQEVLE</sequence>
<dbReference type="PANTHER" id="PTHR43649">
    <property type="entry name" value="ARABINOSE-BINDING PROTEIN-RELATED"/>
    <property type="match status" value="1"/>
</dbReference>
<keyword evidence="3" id="KW-1185">Reference proteome</keyword>
<feature type="chain" id="PRO_5040818038" evidence="1">
    <location>
        <begin position="22"/>
        <end position="442"/>
    </location>
</feature>